<keyword evidence="3" id="KW-1185">Reference proteome</keyword>
<proteinExistence type="predicted"/>
<sequence length="113" mass="12393">MERSKQGWINTRHRMQERASLQRDPPATSEKGMEPTGVQILANTESSSRATQSQIAAIAVDVNLLRADLREVAERVATEQKVTFMQSDVDILKASVLGKRVSGLGVCLWAAAE</sequence>
<feature type="region of interest" description="Disordered" evidence="1">
    <location>
        <begin position="1"/>
        <end position="36"/>
    </location>
</feature>
<dbReference type="Proteomes" id="UP001066276">
    <property type="component" value="Chromosome 1_2"/>
</dbReference>
<gene>
    <name evidence="2" type="ORF">NDU88_001513</name>
</gene>
<dbReference type="AlphaFoldDB" id="A0AAV7VWP9"/>
<evidence type="ECO:0000256" key="1">
    <source>
        <dbReference type="SAM" id="MobiDB-lite"/>
    </source>
</evidence>
<organism evidence="2 3">
    <name type="scientific">Pleurodeles waltl</name>
    <name type="common">Iberian ribbed newt</name>
    <dbReference type="NCBI Taxonomy" id="8319"/>
    <lineage>
        <taxon>Eukaryota</taxon>
        <taxon>Metazoa</taxon>
        <taxon>Chordata</taxon>
        <taxon>Craniata</taxon>
        <taxon>Vertebrata</taxon>
        <taxon>Euteleostomi</taxon>
        <taxon>Amphibia</taxon>
        <taxon>Batrachia</taxon>
        <taxon>Caudata</taxon>
        <taxon>Salamandroidea</taxon>
        <taxon>Salamandridae</taxon>
        <taxon>Pleurodelinae</taxon>
        <taxon>Pleurodeles</taxon>
    </lineage>
</organism>
<accession>A0AAV7VWP9</accession>
<reference evidence="2" key="1">
    <citation type="journal article" date="2022" name="bioRxiv">
        <title>Sequencing and chromosome-scale assembly of the giantPleurodeles waltlgenome.</title>
        <authorList>
            <person name="Brown T."/>
            <person name="Elewa A."/>
            <person name="Iarovenko S."/>
            <person name="Subramanian E."/>
            <person name="Araus A.J."/>
            <person name="Petzold A."/>
            <person name="Susuki M."/>
            <person name="Suzuki K.-i.T."/>
            <person name="Hayashi T."/>
            <person name="Toyoda A."/>
            <person name="Oliveira C."/>
            <person name="Osipova E."/>
            <person name="Leigh N.D."/>
            <person name="Simon A."/>
            <person name="Yun M.H."/>
        </authorList>
    </citation>
    <scope>NUCLEOTIDE SEQUENCE</scope>
    <source>
        <strain evidence="2">20211129_DDA</strain>
        <tissue evidence="2">Liver</tissue>
    </source>
</reference>
<evidence type="ECO:0000313" key="3">
    <source>
        <dbReference type="Proteomes" id="UP001066276"/>
    </source>
</evidence>
<comment type="caution">
    <text evidence="2">The sequence shown here is derived from an EMBL/GenBank/DDBJ whole genome shotgun (WGS) entry which is preliminary data.</text>
</comment>
<feature type="non-terminal residue" evidence="2">
    <location>
        <position position="113"/>
    </location>
</feature>
<dbReference type="EMBL" id="JANPWB010000002">
    <property type="protein sequence ID" value="KAJ1206104.1"/>
    <property type="molecule type" value="Genomic_DNA"/>
</dbReference>
<evidence type="ECO:0000313" key="2">
    <source>
        <dbReference type="EMBL" id="KAJ1206104.1"/>
    </source>
</evidence>
<protein>
    <submittedName>
        <fullName evidence="2">Uncharacterized protein</fullName>
    </submittedName>
</protein>
<name>A0AAV7VWP9_PLEWA</name>